<feature type="signal peptide" evidence="2">
    <location>
        <begin position="1"/>
        <end position="21"/>
    </location>
</feature>
<evidence type="ECO:0000256" key="1">
    <source>
        <dbReference type="SAM" id="MobiDB-lite"/>
    </source>
</evidence>
<evidence type="ECO:0000256" key="2">
    <source>
        <dbReference type="SAM" id="SignalP"/>
    </source>
</evidence>
<evidence type="ECO:0000313" key="4">
    <source>
        <dbReference type="Proteomes" id="UP001294412"/>
    </source>
</evidence>
<evidence type="ECO:0008006" key="5">
    <source>
        <dbReference type="Google" id="ProtNLM"/>
    </source>
</evidence>
<accession>A0ABU5I5H9</accession>
<comment type="caution">
    <text evidence="3">The sequence shown here is derived from an EMBL/GenBank/DDBJ whole genome shotgun (WGS) entry which is preliminary data.</text>
</comment>
<gene>
    <name evidence="3" type="ORF">U0C82_13030</name>
</gene>
<feature type="region of interest" description="Disordered" evidence="1">
    <location>
        <begin position="111"/>
        <end position="151"/>
    </location>
</feature>
<name>A0ABU5I5H9_9HYPH</name>
<reference evidence="3 4" key="1">
    <citation type="submission" date="2023-12" db="EMBL/GenBank/DDBJ databases">
        <title>Description of Novel Strain Fulvimarina sp. 2208YS6-2-32 isolated from Uroteuthis (Photololigo) edulis.</title>
        <authorList>
            <person name="Park J.-S."/>
        </authorList>
    </citation>
    <scope>NUCLEOTIDE SEQUENCE [LARGE SCALE GENOMIC DNA]</scope>
    <source>
        <strain evidence="3 4">2208YS6-2-32</strain>
    </source>
</reference>
<dbReference type="RefSeq" id="WP_322187592.1">
    <property type="nucleotide sequence ID" value="NZ_JAXLPB010000004.1"/>
</dbReference>
<dbReference type="Proteomes" id="UP001294412">
    <property type="component" value="Unassembled WGS sequence"/>
</dbReference>
<organism evidence="3 4">
    <name type="scientific">Fulvimarina uroteuthidis</name>
    <dbReference type="NCBI Taxonomy" id="3098149"/>
    <lineage>
        <taxon>Bacteria</taxon>
        <taxon>Pseudomonadati</taxon>
        <taxon>Pseudomonadota</taxon>
        <taxon>Alphaproteobacteria</taxon>
        <taxon>Hyphomicrobiales</taxon>
        <taxon>Aurantimonadaceae</taxon>
        <taxon>Fulvimarina</taxon>
    </lineage>
</organism>
<keyword evidence="2" id="KW-0732">Signal</keyword>
<proteinExistence type="predicted"/>
<sequence length="151" mass="15914">MSFTFGFRLLGILAGSFALTACQSLFPDEDNTSIGALRLSQAEAVQSRQRLDEDGYPLLGAYPGTAAPQLTDAAVDKAQGEFTSIARTRAAAPRNAGYEANIAASMEARRRLAEAGRAASATQPAASGTAKRGPRPEDVLRQIEATEQPTN</sequence>
<dbReference type="EMBL" id="JAXLPB010000004">
    <property type="protein sequence ID" value="MDY8110064.1"/>
    <property type="molecule type" value="Genomic_DNA"/>
</dbReference>
<feature type="chain" id="PRO_5045529733" description="DUF4398 domain-containing protein" evidence="2">
    <location>
        <begin position="22"/>
        <end position="151"/>
    </location>
</feature>
<keyword evidence="4" id="KW-1185">Reference proteome</keyword>
<protein>
    <recommendedName>
        <fullName evidence="5">DUF4398 domain-containing protein</fullName>
    </recommendedName>
</protein>
<evidence type="ECO:0000313" key="3">
    <source>
        <dbReference type="EMBL" id="MDY8110064.1"/>
    </source>
</evidence>